<feature type="transmembrane region" description="Helical" evidence="1">
    <location>
        <begin position="92"/>
        <end position="109"/>
    </location>
</feature>
<keyword evidence="1" id="KW-0472">Membrane</keyword>
<evidence type="ECO:0000259" key="2">
    <source>
        <dbReference type="Pfam" id="PF01609"/>
    </source>
</evidence>
<sequence length="110" mass="12805">MLTAGQRHDITCAEALIDGYNSEYVIADTSYDSMALIESITQRGAVPVIPPRANRRDSRTYDAHLYKERHQVECFINKIKQYRRISSRFDKLAVRYMGFLSFVATIIWLR</sequence>
<organism evidence="3 4">
    <name type="scientific">Geodia barretti</name>
    <name type="common">Barrett's horny sponge</name>
    <dbReference type="NCBI Taxonomy" id="519541"/>
    <lineage>
        <taxon>Eukaryota</taxon>
        <taxon>Metazoa</taxon>
        <taxon>Porifera</taxon>
        <taxon>Demospongiae</taxon>
        <taxon>Heteroscleromorpha</taxon>
        <taxon>Tetractinellida</taxon>
        <taxon>Astrophorina</taxon>
        <taxon>Geodiidae</taxon>
        <taxon>Geodia</taxon>
    </lineage>
</organism>
<dbReference type="InterPro" id="IPR002559">
    <property type="entry name" value="Transposase_11"/>
</dbReference>
<accession>A0AA35R3G1</accession>
<evidence type="ECO:0000313" key="3">
    <source>
        <dbReference type="EMBL" id="CAI8002730.1"/>
    </source>
</evidence>
<feature type="domain" description="Transposase IS4-like" evidence="2">
    <location>
        <begin position="2"/>
        <end position="93"/>
    </location>
</feature>
<evidence type="ECO:0000256" key="1">
    <source>
        <dbReference type="SAM" id="Phobius"/>
    </source>
</evidence>
<keyword evidence="4" id="KW-1185">Reference proteome</keyword>
<dbReference type="EMBL" id="CASHTH010000496">
    <property type="protein sequence ID" value="CAI8002730.1"/>
    <property type="molecule type" value="Genomic_DNA"/>
</dbReference>
<proteinExistence type="predicted"/>
<dbReference type="AlphaFoldDB" id="A0AA35R3G1"/>
<keyword evidence="1" id="KW-0812">Transmembrane</keyword>
<dbReference type="GO" id="GO:0004803">
    <property type="term" value="F:transposase activity"/>
    <property type="evidence" value="ECO:0007669"/>
    <property type="project" value="InterPro"/>
</dbReference>
<name>A0AA35R3G1_GEOBA</name>
<dbReference type="GO" id="GO:0003677">
    <property type="term" value="F:DNA binding"/>
    <property type="evidence" value="ECO:0007669"/>
    <property type="project" value="InterPro"/>
</dbReference>
<evidence type="ECO:0000313" key="4">
    <source>
        <dbReference type="Proteomes" id="UP001174909"/>
    </source>
</evidence>
<dbReference type="Pfam" id="PF01609">
    <property type="entry name" value="DDE_Tnp_1"/>
    <property type="match status" value="1"/>
</dbReference>
<gene>
    <name evidence="3" type="ORF">GBAR_LOCUS3477</name>
</gene>
<protein>
    <submittedName>
        <fullName evidence="3">Transposase for insertion sequence element IS6501</fullName>
    </submittedName>
</protein>
<comment type="caution">
    <text evidence="3">The sequence shown here is derived from an EMBL/GenBank/DDBJ whole genome shotgun (WGS) entry which is preliminary data.</text>
</comment>
<dbReference type="Proteomes" id="UP001174909">
    <property type="component" value="Unassembled WGS sequence"/>
</dbReference>
<reference evidence="3" key="1">
    <citation type="submission" date="2023-03" db="EMBL/GenBank/DDBJ databases">
        <authorList>
            <person name="Steffen K."/>
            <person name="Cardenas P."/>
        </authorList>
    </citation>
    <scope>NUCLEOTIDE SEQUENCE</scope>
</reference>
<dbReference type="GO" id="GO:0006313">
    <property type="term" value="P:DNA transposition"/>
    <property type="evidence" value="ECO:0007669"/>
    <property type="project" value="InterPro"/>
</dbReference>
<keyword evidence="1" id="KW-1133">Transmembrane helix</keyword>